<comment type="caution">
    <text evidence="2">The sequence shown here is derived from an EMBL/GenBank/DDBJ whole genome shotgun (WGS) entry which is preliminary data.</text>
</comment>
<name>A0ABC8M0Q6_ERUVS</name>
<evidence type="ECO:0000256" key="1">
    <source>
        <dbReference type="SAM" id="MobiDB-lite"/>
    </source>
</evidence>
<sequence length="182" mass="20582">MENKKEVEKRMRERKKSPSAKLSLSLIRCEGDLILYVKFFLGFVIRAILYRDCDKGTHAPDTRSANHQRFFATWIRVALSSTSCSKEVEMDHFDSSNQQILTKPPTQQPSAPSPPSSGDEFFSYSDLECSNKQKEQLDLGKLNWLAEMGLFGDQPDKEALPAAEFPELSVSHPAHVHLTINP</sequence>
<evidence type="ECO:0000313" key="3">
    <source>
        <dbReference type="Proteomes" id="UP001642260"/>
    </source>
</evidence>
<dbReference type="EMBL" id="CAKOAT010852931">
    <property type="protein sequence ID" value="CAH8389758.1"/>
    <property type="molecule type" value="Genomic_DNA"/>
</dbReference>
<protein>
    <submittedName>
        <fullName evidence="2">Uncharacterized protein</fullName>
    </submittedName>
</protein>
<feature type="region of interest" description="Disordered" evidence="1">
    <location>
        <begin position="99"/>
        <end position="119"/>
    </location>
</feature>
<dbReference type="Proteomes" id="UP001642260">
    <property type="component" value="Unassembled WGS sequence"/>
</dbReference>
<gene>
    <name evidence="2" type="ORF">ERUC_LOCUS42241</name>
</gene>
<organism evidence="2 3">
    <name type="scientific">Eruca vesicaria subsp. sativa</name>
    <name type="common">Garden rocket</name>
    <name type="synonym">Eruca sativa</name>
    <dbReference type="NCBI Taxonomy" id="29727"/>
    <lineage>
        <taxon>Eukaryota</taxon>
        <taxon>Viridiplantae</taxon>
        <taxon>Streptophyta</taxon>
        <taxon>Embryophyta</taxon>
        <taxon>Tracheophyta</taxon>
        <taxon>Spermatophyta</taxon>
        <taxon>Magnoliopsida</taxon>
        <taxon>eudicotyledons</taxon>
        <taxon>Gunneridae</taxon>
        <taxon>Pentapetalae</taxon>
        <taxon>rosids</taxon>
        <taxon>malvids</taxon>
        <taxon>Brassicales</taxon>
        <taxon>Brassicaceae</taxon>
        <taxon>Brassiceae</taxon>
        <taxon>Eruca</taxon>
    </lineage>
</organism>
<reference evidence="2 3" key="1">
    <citation type="submission" date="2022-03" db="EMBL/GenBank/DDBJ databases">
        <authorList>
            <person name="Macdonald S."/>
            <person name="Ahmed S."/>
            <person name="Newling K."/>
        </authorList>
    </citation>
    <scope>NUCLEOTIDE SEQUENCE [LARGE SCALE GENOMIC DNA]</scope>
</reference>
<proteinExistence type="predicted"/>
<evidence type="ECO:0000313" key="2">
    <source>
        <dbReference type="EMBL" id="CAH8389758.1"/>
    </source>
</evidence>
<dbReference type="AlphaFoldDB" id="A0ABC8M0Q6"/>
<accession>A0ABC8M0Q6</accession>
<keyword evidence="3" id="KW-1185">Reference proteome</keyword>